<dbReference type="InterPro" id="IPR038404">
    <property type="entry name" value="TRAP_DctP_sf"/>
</dbReference>
<sequence>MECVMKLSRCFTKGKHQVLSALLFSTLSLSVAYQANAAETFTFATNTAVSGLRGEAEKGFIDRLEKVSNGNIKIVPYWGGSLLKGNEVLDGVKNGIADIGFININYYPTRLLLNSAFQLFPEGPVSFDGKMELYKEIYKKIPQLNQEFAAQGQKIIYTYAYLPYAFISRDTLNSTDDLKDKRIRASSRWLLNIIKDMQATPVSIPWSDTYQALDSGTIDGVVTNYDSMHRIGMDQIAPNILTTQKLWAAVPVLLTMNLDKWNSLSPEMQGYFNQAQQQASIDFGHYYENLFNTIVKLEKKAGYHVKAATTEEIQQFVELPAIKENKQLWLEQAKQKHAKAPEAMLDKMEEVIDNALAQDKQS</sequence>
<organism evidence="3 4">
    <name type="scientific">Vibrio eleionomae</name>
    <dbReference type="NCBI Taxonomy" id="2653505"/>
    <lineage>
        <taxon>Bacteria</taxon>
        <taxon>Pseudomonadati</taxon>
        <taxon>Pseudomonadota</taxon>
        <taxon>Gammaproteobacteria</taxon>
        <taxon>Vibrionales</taxon>
        <taxon>Vibrionaceae</taxon>
        <taxon>Vibrio</taxon>
    </lineage>
</organism>
<reference evidence="3 4" key="1">
    <citation type="submission" date="2019-10" db="EMBL/GenBank/DDBJ databases">
        <title>Vibrio sp. nov. isolated from a shrimp pond.</title>
        <authorList>
            <person name="Gomez-Gil B."/>
            <person name="Enciso-Ibarra J."/>
            <person name="Enciso-Ibarra K."/>
            <person name="Bolan-Mejia C."/>
        </authorList>
    </citation>
    <scope>NUCLEOTIDE SEQUENCE [LARGE SCALE GENOMIC DNA]</scope>
    <source>
        <strain evidence="3 4">CAIM 722</strain>
    </source>
</reference>
<evidence type="ECO:0000256" key="1">
    <source>
        <dbReference type="ARBA" id="ARBA00022729"/>
    </source>
</evidence>
<dbReference type="AlphaFoldDB" id="A0A7X4LNC8"/>
<gene>
    <name evidence="3" type="ORF">F9817_18370</name>
</gene>
<name>A0A7X4LNC8_9VIBR</name>
<dbReference type="Gene3D" id="3.40.190.170">
    <property type="entry name" value="Bacterial extracellular solute-binding protein, family 7"/>
    <property type="match status" value="1"/>
</dbReference>
<accession>A0A7X4LNC8</accession>
<dbReference type="InterPro" id="IPR018389">
    <property type="entry name" value="DctP_fam"/>
</dbReference>
<dbReference type="SUPFAM" id="SSF53850">
    <property type="entry name" value="Periplasmic binding protein-like II"/>
    <property type="match status" value="1"/>
</dbReference>
<evidence type="ECO:0000313" key="4">
    <source>
        <dbReference type="Proteomes" id="UP000462621"/>
    </source>
</evidence>
<dbReference type="PANTHER" id="PTHR33376">
    <property type="match status" value="1"/>
</dbReference>
<evidence type="ECO:0000256" key="2">
    <source>
        <dbReference type="SAM" id="SignalP"/>
    </source>
</evidence>
<dbReference type="Proteomes" id="UP000462621">
    <property type="component" value="Unassembled WGS sequence"/>
</dbReference>
<dbReference type="GO" id="GO:0055085">
    <property type="term" value="P:transmembrane transport"/>
    <property type="evidence" value="ECO:0007669"/>
    <property type="project" value="InterPro"/>
</dbReference>
<feature type="chain" id="PRO_5031050039" evidence="2">
    <location>
        <begin position="38"/>
        <end position="362"/>
    </location>
</feature>
<evidence type="ECO:0000313" key="3">
    <source>
        <dbReference type="EMBL" id="MZI95147.1"/>
    </source>
</evidence>
<dbReference type="EMBL" id="WEKT01000046">
    <property type="protein sequence ID" value="MZI95147.1"/>
    <property type="molecule type" value="Genomic_DNA"/>
</dbReference>
<dbReference type="NCBIfam" id="NF037995">
    <property type="entry name" value="TRAP_S1"/>
    <property type="match status" value="1"/>
</dbReference>
<dbReference type="PANTHER" id="PTHR33376:SF15">
    <property type="entry name" value="BLL6794 PROTEIN"/>
    <property type="match status" value="1"/>
</dbReference>
<protein>
    <submittedName>
        <fullName evidence="3">Uncharacterized protein</fullName>
    </submittedName>
</protein>
<keyword evidence="1 2" id="KW-0732">Signal</keyword>
<proteinExistence type="predicted"/>
<keyword evidence="4" id="KW-1185">Reference proteome</keyword>
<dbReference type="Pfam" id="PF03480">
    <property type="entry name" value="DctP"/>
    <property type="match status" value="1"/>
</dbReference>
<comment type="caution">
    <text evidence="3">The sequence shown here is derived from an EMBL/GenBank/DDBJ whole genome shotgun (WGS) entry which is preliminary data.</text>
</comment>
<feature type="signal peptide" evidence="2">
    <location>
        <begin position="1"/>
        <end position="37"/>
    </location>
</feature>